<dbReference type="InterPro" id="IPR000374">
    <property type="entry name" value="PC_trans"/>
</dbReference>
<dbReference type="eggNOG" id="COG4589">
    <property type="taxonomic scope" value="Bacteria"/>
</dbReference>
<dbReference type="EC" id="2.7.7.41" evidence="6 18"/>
<keyword evidence="16" id="KW-0594">Phospholipid biosynthesis</keyword>
<keyword evidence="10 18" id="KW-0808">Transferase</keyword>
<evidence type="ECO:0000256" key="13">
    <source>
        <dbReference type="ARBA" id="ARBA00022989"/>
    </source>
</evidence>
<reference evidence="20 21" key="1">
    <citation type="submission" date="2010-11" db="EMBL/GenBank/DDBJ databases">
        <authorList>
            <person name="Durkin A.S."/>
            <person name="Madupu R."/>
            <person name="Torralba M."/>
            <person name="Gillis M."/>
            <person name="Methe B."/>
            <person name="Sutton G."/>
            <person name="Nelson K.E."/>
        </authorList>
    </citation>
    <scope>NUCLEOTIDE SEQUENCE [LARGE SCALE GENOMIC DNA]</scope>
    <source>
        <strain evidence="20 21">UPII 345-E</strain>
    </source>
</reference>
<comment type="pathway">
    <text evidence="3 18">Phospholipid metabolism; CDP-diacylglycerol biosynthesis; CDP-diacylglycerol from sn-glycerol 3-phosphate: step 3/3.</text>
</comment>
<evidence type="ECO:0000256" key="11">
    <source>
        <dbReference type="ARBA" id="ARBA00022692"/>
    </source>
</evidence>
<name>E4L8R7_9FIRM</name>
<comment type="catalytic activity">
    <reaction evidence="1 18">
        <text>a 1,2-diacyl-sn-glycero-3-phosphate + CTP + H(+) = a CDP-1,2-diacyl-sn-glycerol + diphosphate</text>
        <dbReference type="Rhea" id="RHEA:16229"/>
        <dbReference type="ChEBI" id="CHEBI:15378"/>
        <dbReference type="ChEBI" id="CHEBI:33019"/>
        <dbReference type="ChEBI" id="CHEBI:37563"/>
        <dbReference type="ChEBI" id="CHEBI:58332"/>
        <dbReference type="ChEBI" id="CHEBI:58608"/>
        <dbReference type="EC" id="2.7.7.41"/>
    </reaction>
</comment>
<evidence type="ECO:0000256" key="19">
    <source>
        <dbReference type="SAM" id="Phobius"/>
    </source>
</evidence>
<dbReference type="OrthoDB" id="9799199at2"/>
<organism evidence="20 21">
    <name type="scientific">Dialister micraerophilus UPII 345-E</name>
    <dbReference type="NCBI Taxonomy" id="910314"/>
    <lineage>
        <taxon>Bacteria</taxon>
        <taxon>Bacillati</taxon>
        <taxon>Bacillota</taxon>
        <taxon>Negativicutes</taxon>
        <taxon>Veillonellales</taxon>
        <taxon>Veillonellaceae</taxon>
        <taxon>Dialister</taxon>
    </lineage>
</organism>
<evidence type="ECO:0000256" key="4">
    <source>
        <dbReference type="ARBA" id="ARBA00005189"/>
    </source>
</evidence>
<feature type="transmembrane region" description="Helical" evidence="19">
    <location>
        <begin position="182"/>
        <end position="202"/>
    </location>
</feature>
<evidence type="ECO:0000256" key="14">
    <source>
        <dbReference type="ARBA" id="ARBA00023098"/>
    </source>
</evidence>
<evidence type="ECO:0000256" key="3">
    <source>
        <dbReference type="ARBA" id="ARBA00005119"/>
    </source>
</evidence>
<evidence type="ECO:0000256" key="7">
    <source>
        <dbReference type="ARBA" id="ARBA00019373"/>
    </source>
</evidence>
<comment type="pathway">
    <text evidence="4">Lipid metabolism.</text>
</comment>
<evidence type="ECO:0000256" key="6">
    <source>
        <dbReference type="ARBA" id="ARBA00012487"/>
    </source>
</evidence>
<dbReference type="GO" id="GO:0016024">
    <property type="term" value="P:CDP-diacylglycerol biosynthetic process"/>
    <property type="evidence" value="ECO:0007669"/>
    <property type="project" value="UniProtKB-UniPathway"/>
</dbReference>
<dbReference type="PANTHER" id="PTHR46382:SF1">
    <property type="entry name" value="PHOSPHATIDATE CYTIDYLYLTRANSFERASE"/>
    <property type="match status" value="1"/>
</dbReference>
<gene>
    <name evidence="20" type="primary">cdsA</name>
    <name evidence="20" type="ORF">HMPREF9220_0987</name>
</gene>
<feature type="transmembrane region" description="Helical" evidence="19">
    <location>
        <begin position="248"/>
        <end position="268"/>
    </location>
</feature>
<comment type="subcellular location">
    <subcellularLocation>
        <location evidence="2">Cell membrane</location>
        <topology evidence="2">Multi-pass membrane protein</topology>
    </subcellularLocation>
</comment>
<comment type="caution">
    <text evidence="20">The sequence shown here is derived from an EMBL/GenBank/DDBJ whole genome shotgun (WGS) entry which is preliminary data.</text>
</comment>
<evidence type="ECO:0000256" key="16">
    <source>
        <dbReference type="ARBA" id="ARBA00023209"/>
    </source>
</evidence>
<keyword evidence="15 19" id="KW-0472">Membrane</keyword>
<dbReference type="AlphaFoldDB" id="E4L8R7"/>
<dbReference type="RefSeq" id="WP_007554558.1">
    <property type="nucleotide sequence ID" value="NZ_AENT01000016.1"/>
</dbReference>
<evidence type="ECO:0000256" key="15">
    <source>
        <dbReference type="ARBA" id="ARBA00023136"/>
    </source>
</evidence>
<feature type="transmembrane region" description="Helical" evidence="19">
    <location>
        <begin position="102"/>
        <end position="121"/>
    </location>
</feature>
<evidence type="ECO:0000256" key="10">
    <source>
        <dbReference type="ARBA" id="ARBA00022679"/>
    </source>
</evidence>
<keyword evidence="8" id="KW-1003">Cell membrane</keyword>
<accession>E4L8R7</accession>
<evidence type="ECO:0000313" key="20">
    <source>
        <dbReference type="EMBL" id="EFR42797.1"/>
    </source>
</evidence>
<dbReference type="GO" id="GO:0005886">
    <property type="term" value="C:plasma membrane"/>
    <property type="evidence" value="ECO:0007669"/>
    <property type="project" value="UniProtKB-SubCell"/>
</dbReference>
<protein>
    <recommendedName>
        <fullName evidence="7 18">Phosphatidate cytidylyltransferase</fullName>
        <ecNumber evidence="6 18">2.7.7.41</ecNumber>
    </recommendedName>
</protein>
<keyword evidence="11 18" id="KW-0812">Transmembrane</keyword>
<evidence type="ECO:0000256" key="8">
    <source>
        <dbReference type="ARBA" id="ARBA00022475"/>
    </source>
</evidence>
<dbReference type="Pfam" id="PF01148">
    <property type="entry name" value="CTP_transf_1"/>
    <property type="match status" value="1"/>
</dbReference>
<dbReference type="PROSITE" id="PS01315">
    <property type="entry name" value="CDS"/>
    <property type="match status" value="1"/>
</dbReference>
<keyword evidence="9" id="KW-0444">Lipid biosynthesis</keyword>
<dbReference type="PANTHER" id="PTHR46382">
    <property type="entry name" value="PHOSPHATIDATE CYTIDYLYLTRANSFERASE"/>
    <property type="match status" value="1"/>
</dbReference>
<evidence type="ECO:0000256" key="12">
    <source>
        <dbReference type="ARBA" id="ARBA00022695"/>
    </source>
</evidence>
<dbReference type="GO" id="GO:0004605">
    <property type="term" value="F:phosphatidate cytidylyltransferase activity"/>
    <property type="evidence" value="ECO:0007669"/>
    <property type="project" value="UniProtKB-EC"/>
</dbReference>
<comment type="similarity">
    <text evidence="5 18">Belongs to the CDS family.</text>
</comment>
<dbReference type="Proteomes" id="UP000004594">
    <property type="component" value="Unassembled WGS sequence"/>
</dbReference>
<evidence type="ECO:0000256" key="18">
    <source>
        <dbReference type="RuleBase" id="RU003938"/>
    </source>
</evidence>
<evidence type="ECO:0000256" key="2">
    <source>
        <dbReference type="ARBA" id="ARBA00004651"/>
    </source>
</evidence>
<proteinExistence type="inferred from homology"/>
<evidence type="ECO:0000256" key="5">
    <source>
        <dbReference type="ARBA" id="ARBA00010185"/>
    </source>
</evidence>
<keyword evidence="12 18" id="KW-0548">Nucleotidyltransferase</keyword>
<evidence type="ECO:0000256" key="17">
    <source>
        <dbReference type="ARBA" id="ARBA00023264"/>
    </source>
</evidence>
<keyword evidence="13 19" id="KW-1133">Transmembrane helix</keyword>
<keyword evidence="17" id="KW-1208">Phospholipid metabolism</keyword>
<evidence type="ECO:0000256" key="9">
    <source>
        <dbReference type="ARBA" id="ARBA00022516"/>
    </source>
</evidence>
<feature type="transmembrane region" description="Helical" evidence="19">
    <location>
        <begin position="6"/>
        <end position="38"/>
    </location>
</feature>
<dbReference type="EMBL" id="AENT01000016">
    <property type="protein sequence ID" value="EFR42797.1"/>
    <property type="molecule type" value="Genomic_DNA"/>
</dbReference>
<keyword evidence="14" id="KW-0443">Lipid metabolism</keyword>
<sequence>MKTRIITAIIGIILVLGLIILGNWILTFAVLAIAGIALTEYGCMLEHLGIKIRFKISCIFLALIILSAYTGILKFFVAGLFGSFLILCFSILKISKKSINDLMYTVFGVLYLGIGFGSLLFLRQNNEFFGIGLSSINNGVFTILFALIGTWASDSFAYLVGKRFGKHKMAPHISPNKTLEGLFGGIVGTIVLCSIFSIYFGLVLWKGMLCGAIISVVAPIGDLFESYLKRACDVKDSGKLLPGHGGMLDRFDSILFVSPAMLIVLYLIQ</sequence>
<evidence type="ECO:0000313" key="21">
    <source>
        <dbReference type="Proteomes" id="UP000004594"/>
    </source>
</evidence>
<evidence type="ECO:0000256" key="1">
    <source>
        <dbReference type="ARBA" id="ARBA00001698"/>
    </source>
</evidence>
<feature type="transmembrane region" description="Helical" evidence="19">
    <location>
        <begin position="141"/>
        <end position="161"/>
    </location>
</feature>
<dbReference type="UniPathway" id="UPA00557">
    <property type="reaction ID" value="UER00614"/>
</dbReference>